<protein>
    <submittedName>
        <fullName evidence="4">Uncharacterized protein</fullName>
    </submittedName>
</protein>
<evidence type="ECO:0000256" key="2">
    <source>
        <dbReference type="ARBA" id="ARBA00022748"/>
    </source>
</evidence>
<evidence type="ECO:0000313" key="5">
    <source>
        <dbReference type="Proteomes" id="UP000004994"/>
    </source>
</evidence>
<evidence type="ECO:0000313" key="4">
    <source>
        <dbReference type="EnsemblPlants" id="Solyc07g047625.1.1"/>
    </source>
</evidence>
<dbReference type="PANTHER" id="PTHR43653:SF1">
    <property type="entry name" value="CYTOCHROME C-TYPE BIOGENESIS PROTEIN CCMF"/>
    <property type="match status" value="1"/>
</dbReference>
<keyword evidence="2" id="KW-0201">Cytochrome c-type biogenesis</keyword>
<reference evidence="4" key="1">
    <citation type="journal article" date="2012" name="Nature">
        <title>The tomato genome sequence provides insights into fleshy fruit evolution.</title>
        <authorList>
            <consortium name="Tomato Genome Consortium"/>
        </authorList>
    </citation>
    <scope>NUCLEOTIDE SEQUENCE [LARGE SCALE GENOMIC DNA]</scope>
    <source>
        <strain evidence="4">cv. Heinz 1706</strain>
    </source>
</reference>
<evidence type="ECO:0000256" key="1">
    <source>
        <dbReference type="ARBA" id="ARBA00009186"/>
    </source>
</evidence>
<sequence>MELTNIEKLLKTPMAELKYHELQQLEEHLKAANEKVEAVAKQQKERGAVFPYEILGKKLYVIVSDQDQEPIQIWILTCRWFLTVGILPGSWWA</sequence>
<dbReference type="AlphaFoldDB" id="A0A3Q7HD31"/>
<name>A0A3Q7HD31_SOLLC</name>
<dbReference type="STRING" id="4081.A0A3Q7HD31"/>
<keyword evidence="3" id="KW-0175">Coiled coil</keyword>
<evidence type="ECO:0000256" key="3">
    <source>
        <dbReference type="SAM" id="Coils"/>
    </source>
</evidence>
<feature type="coiled-coil region" evidence="3">
    <location>
        <begin position="15"/>
        <end position="46"/>
    </location>
</feature>
<dbReference type="Proteomes" id="UP000004994">
    <property type="component" value="Chromosome 7"/>
</dbReference>
<dbReference type="PANTHER" id="PTHR43653">
    <property type="entry name" value="CYTOCHROME C ASSEMBLY PROTEIN-RELATED"/>
    <property type="match status" value="1"/>
</dbReference>
<dbReference type="GO" id="GO:0017004">
    <property type="term" value="P:cytochrome complex assembly"/>
    <property type="evidence" value="ECO:0007669"/>
    <property type="project" value="UniProtKB-KW"/>
</dbReference>
<organism evidence="4">
    <name type="scientific">Solanum lycopersicum</name>
    <name type="common">Tomato</name>
    <name type="synonym">Lycopersicon esculentum</name>
    <dbReference type="NCBI Taxonomy" id="4081"/>
    <lineage>
        <taxon>Eukaryota</taxon>
        <taxon>Viridiplantae</taxon>
        <taxon>Streptophyta</taxon>
        <taxon>Embryophyta</taxon>
        <taxon>Tracheophyta</taxon>
        <taxon>Spermatophyta</taxon>
        <taxon>Magnoliopsida</taxon>
        <taxon>eudicotyledons</taxon>
        <taxon>Gunneridae</taxon>
        <taxon>Pentapetalae</taxon>
        <taxon>asterids</taxon>
        <taxon>lamiids</taxon>
        <taxon>Solanales</taxon>
        <taxon>Solanaceae</taxon>
        <taxon>Solanoideae</taxon>
        <taxon>Solaneae</taxon>
        <taxon>Solanum</taxon>
        <taxon>Solanum subgen. Lycopersicon</taxon>
    </lineage>
</organism>
<dbReference type="GO" id="GO:0016020">
    <property type="term" value="C:membrane"/>
    <property type="evidence" value="ECO:0007669"/>
    <property type="project" value="InterPro"/>
</dbReference>
<dbReference type="GO" id="GO:0015232">
    <property type="term" value="F:heme transmembrane transporter activity"/>
    <property type="evidence" value="ECO:0007669"/>
    <property type="project" value="InterPro"/>
</dbReference>
<reference evidence="4" key="2">
    <citation type="submission" date="2019-01" db="UniProtKB">
        <authorList>
            <consortium name="EnsemblPlants"/>
        </authorList>
    </citation>
    <scope>IDENTIFICATION</scope>
    <source>
        <strain evidence="4">cv. Heinz 1706</strain>
    </source>
</reference>
<keyword evidence="5" id="KW-1185">Reference proteome</keyword>
<dbReference type="InParanoid" id="A0A3Q7HD31"/>
<accession>A0A3Q7HD31</accession>
<comment type="similarity">
    <text evidence="1">Belongs to the CcmF/CycK/Ccl1/NrfE/CcsA family.</text>
</comment>
<dbReference type="PaxDb" id="4081-Solyc07g047630.1.1"/>
<dbReference type="Gramene" id="Solyc07g047625.1.1">
    <property type="protein sequence ID" value="Solyc07g047625.1.1"/>
    <property type="gene ID" value="Solyc07g047625.1"/>
</dbReference>
<dbReference type="InterPro" id="IPR003567">
    <property type="entry name" value="Cyt_c_biogenesis"/>
</dbReference>
<dbReference type="EnsemblPlants" id="Solyc07g047625.1.1">
    <property type="protein sequence ID" value="Solyc07g047625.1.1"/>
    <property type="gene ID" value="Solyc07g047625.1"/>
</dbReference>
<proteinExistence type="inferred from homology"/>